<dbReference type="SUPFAM" id="SSF109885">
    <property type="entry name" value="I/LWEQ domain"/>
    <property type="match status" value="1"/>
</dbReference>
<accession>A0A0M9A2T4</accession>
<reference evidence="6 7" key="1">
    <citation type="submission" date="2015-07" db="EMBL/GenBank/DDBJ databases">
        <title>The genome of Melipona quadrifasciata.</title>
        <authorList>
            <person name="Pan H."/>
            <person name="Kapheim K."/>
        </authorList>
    </citation>
    <scope>NUCLEOTIDE SEQUENCE [LARGE SCALE GENOMIC DNA]</scope>
    <source>
        <strain evidence="6">0111107301</strain>
        <tissue evidence="6">Whole body</tissue>
    </source>
</reference>
<dbReference type="InterPro" id="IPR054082">
    <property type="entry name" value="Talin_IBS2B"/>
</dbReference>
<dbReference type="GO" id="GO:0003779">
    <property type="term" value="F:actin binding"/>
    <property type="evidence" value="ECO:0007669"/>
    <property type="project" value="InterPro"/>
</dbReference>
<sequence>MRKKKTPEIVMVTNVTSLLKTVKAVEDEHTRGTRALESTIEAIAQEIRALNTPEMQKSNVTPEDLVRCTKSITTSTAKAVAAGNSCKQDDIIAAANMGRKAISDMLTICKGAAYNCAETAELRDRTLQAGHDVAINYRELLQAILQISSRSGDAKHTLPPISRKIAQSVTELVAVAELLKGTDWVDPDDPTVIAENELLGAAASIDAAAKKLASLRPRKSIQVSLLDDTVLNRPGIKHIITVVRKIDGNPLMEASEDMNFDEMILEAAKSIAAATSALIKAASAAQRELIATGKVSRTPLTSSDDGQWSEGLISAARMVAAATHSLVESANALVQGVSSEEKLISSAKQVASSTAQLLVACKVKADPDSESTKRLQAAGNAVKRATDNLVRAAQQAIQQEEDRSLILNRRMVGGIAQEINARSEVLRIERELEEARGRLTAIRQAKYKRSDTDTDIDADQTGYESYTTRYETRAYDTQTNYSTYQQHSITHNINQLSSDRQTLVSPEKVHSTQSTLERKMKESQYRSTIENQYGSVEKKYNESQYDRRYASDSPYVVTEKKVTMDSSSGQYSSIERKINKESYNTEATML</sequence>
<dbReference type="PROSITE" id="PS50945">
    <property type="entry name" value="I_LWEQ"/>
    <property type="match status" value="1"/>
</dbReference>
<name>A0A0M9A2T4_9HYME</name>
<dbReference type="PANTHER" id="PTHR19981">
    <property type="entry name" value="TALIN"/>
    <property type="match status" value="1"/>
</dbReference>
<proteinExistence type="predicted"/>
<dbReference type="GO" id="GO:0005886">
    <property type="term" value="C:plasma membrane"/>
    <property type="evidence" value="ECO:0007669"/>
    <property type="project" value="TreeGrafter"/>
</dbReference>
<protein>
    <submittedName>
        <fullName evidence="6">Talin-1</fullName>
    </submittedName>
</protein>
<dbReference type="FunFam" id="1.20.1410.10:FF:000001">
    <property type="entry name" value="Talin 2"/>
    <property type="match status" value="1"/>
</dbReference>
<keyword evidence="2" id="KW-0963">Cytoplasm</keyword>
<comment type="subcellular location">
    <subcellularLocation>
        <location evidence="1">Cytoplasm</location>
    </subcellularLocation>
</comment>
<evidence type="ECO:0000313" key="6">
    <source>
        <dbReference type="EMBL" id="KOX74763.1"/>
    </source>
</evidence>
<dbReference type="InterPro" id="IPR002558">
    <property type="entry name" value="ILWEQ_dom"/>
</dbReference>
<dbReference type="Gene3D" id="1.20.1420.10">
    <property type="entry name" value="Talin, central domain"/>
    <property type="match status" value="1"/>
</dbReference>
<dbReference type="EMBL" id="KQ435782">
    <property type="protein sequence ID" value="KOX74763.1"/>
    <property type="molecule type" value="Genomic_DNA"/>
</dbReference>
<dbReference type="GO" id="GO:0005737">
    <property type="term" value="C:cytoplasm"/>
    <property type="evidence" value="ECO:0007669"/>
    <property type="project" value="UniProtKB-SubCell"/>
</dbReference>
<gene>
    <name evidence="6" type="ORF">WN51_14701</name>
</gene>
<dbReference type="InterPro" id="IPR035964">
    <property type="entry name" value="I/LWEQ_dom_sf"/>
</dbReference>
<keyword evidence="7" id="KW-1185">Reference proteome</keyword>
<dbReference type="GO" id="GO:0030036">
    <property type="term" value="P:actin cytoskeleton organization"/>
    <property type="evidence" value="ECO:0007669"/>
    <property type="project" value="TreeGrafter"/>
</dbReference>
<dbReference type="GO" id="GO:0005925">
    <property type="term" value="C:focal adhesion"/>
    <property type="evidence" value="ECO:0007669"/>
    <property type="project" value="TreeGrafter"/>
</dbReference>
<evidence type="ECO:0000256" key="2">
    <source>
        <dbReference type="ARBA" id="ARBA00022490"/>
    </source>
</evidence>
<dbReference type="OrthoDB" id="10262320at2759"/>
<feature type="domain" description="I/LWEQ" evidence="5">
    <location>
        <begin position="182"/>
        <end position="450"/>
    </location>
</feature>
<dbReference type="FunFam" id="1.20.1420.10:FF:000007">
    <property type="entry name" value="Talin 2"/>
    <property type="match status" value="1"/>
</dbReference>
<feature type="coiled-coil region" evidence="3">
    <location>
        <begin position="375"/>
        <end position="445"/>
    </location>
</feature>
<dbReference type="AlphaFoldDB" id="A0A0M9A2T4"/>
<evidence type="ECO:0000256" key="4">
    <source>
        <dbReference type="SAM" id="MobiDB-lite"/>
    </source>
</evidence>
<evidence type="ECO:0000256" key="1">
    <source>
        <dbReference type="ARBA" id="ARBA00004496"/>
    </source>
</evidence>
<feature type="region of interest" description="Disordered" evidence="4">
    <location>
        <begin position="497"/>
        <end position="527"/>
    </location>
</feature>
<dbReference type="Pfam" id="PF21896">
    <property type="entry name" value="Talin_IBS2B"/>
    <property type="match status" value="1"/>
</dbReference>
<dbReference type="STRING" id="166423.A0A0M9A2T4"/>
<dbReference type="GO" id="GO:0098609">
    <property type="term" value="P:cell-cell adhesion"/>
    <property type="evidence" value="ECO:0007669"/>
    <property type="project" value="TreeGrafter"/>
</dbReference>
<organism evidence="6 7">
    <name type="scientific">Melipona quadrifasciata</name>
    <dbReference type="NCBI Taxonomy" id="166423"/>
    <lineage>
        <taxon>Eukaryota</taxon>
        <taxon>Metazoa</taxon>
        <taxon>Ecdysozoa</taxon>
        <taxon>Arthropoda</taxon>
        <taxon>Hexapoda</taxon>
        <taxon>Insecta</taxon>
        <taxon>Pterygota</taxon>
        <taxon>Neoptera</taxon>
        <taxon>Endopterygota</taxon>
        <taxon>Hymenoptera</taxon>
        <taxon>Apocrita</taxon>
        <taxon>Aculeata</taxon>
        <taxon>Apoidea</taxon>
        <taxon>Anthophila</taxon>
        <taxon>Apidae</taxon>
        <taxon>Melipona</taxon>
    </lineage>
</organism>
<dbReference type="SMART" id="SM00307">
    <property type="entry name" value="ILWEQ"/>
    <property type="match status" value="1"/>
</dbReference>
<dbReference type="PANTHER" id="PTHR19981:SF1">
    <property type="entry name" value="RHEA, ISOFORM B"/>
    <property type="match status" value="1"/>
</dbReference>
<evidence type="ECO:0000313" key="7">
    <source>
        <dbReference type="Proteomes" id="UP000053105"/>
    </source>
</evidence>
<dbReference type="Proteomes" id="UP000053105">
    <property type="component" value="Unassembled WGS sequence"/>
</dbReference>
<dbReference type="GO" id="GO:0005178">
    <property type="term" value="F:integrin binding"/>
    <property type="evidence" value="ECO:0007669"/>
    <property type="project" value="TreeGrafter"/>
</dbReference>
<dbReference type="Gene3D" id="1.20.1410.10">
    <property type="entry name" value="I/LWEQ domain"/>
    <property type="match status" value="1"/>
</dbReference>
<evidence type="ECO:0000256" key="3">
    <source>
        <dbReference type="SAM" id="Coils"/>
    </source>
</evidence>
<evidence type="ECO:0000259" key="5">
    <source>
        <dbReference type="PROSITE" id="PS50945"/>
    </source>
</evidence>
<keyword evidence="3" id="KW-0175">Coiled coil</keyword>
<dbReference type="Pfam" id="PF01608">
    <property type="entry name" value="I_LWEQ"/>
    <property type="match status" value="1"/>
</dbReference>